<sequence length="89" mass="10126">MKQNLSSEEPIPAQVNLPVHKWYSWVLEQESTPQNKILGDAGNPGNILPHQRCPRHHVNLADHLSLDHKTYKEAVNGPNSQEWQAEIQS</sequence>
<reference evidence="1" key="1">
    <citation type="submission" date="2021-03" db="EMBL/GenBank/DDBJ databases">
        <title>Draft genome sequence of rust myrtle Austropuccinia psidii MF-1, a brazilian biotype.</title>
        <authorList>
            <person name="Quecine M.C."/>
            <person name="Pachon D.M.R."/>
            <person name="Bonatelli M.L."/>
            <person name="Correr F.H."/>
            <person name="Franceschini L.M."/>
            <person name="Leite T.F."/>
            <person name="Margarido G.R.A."/>
            <person name="Almeida C.A."/>
            <person name="Ferrarezi J.A."/>
            <person name="Labate C.A."/>
        </authorList>
    </citation>
    <scope>NUCLEOTIDE SEQUENCE</scope>
    <source>
        <strain evidence="1">MF-1</strain>
    </source>
</reference>
<dbReference type="AlphaFoldDB" id="A0A9Q3J9R4"/>
<evidence type="ECO:0000313" key="2">
    <source>
        <dbReference type="Proteomes" id="UP000765509"/>
    </source>
</evidence>
<evidence type="ECO:0000313" key="1">
    <source>
        <dbReference type="EMBL" id="MBW0557972.1"/>
    </source>
</evidence>
<organism evidence="1 2">
    <name type="scientific">Austropuccinia psidii MF-1</name>
    <dbReference type="NCBI Taxonomy" id="1389203"/>
    <lineage>
        <taxon>Eukaryota</taxon>
        <taxon>Fungi</taxon>
        <taxon>Dikarya</taxon>
        <taxon>Basidiomycota</taxon>
        <taxon>Pucciniomycotina</taxon>
        <taxon>Pucciniomycetes</taxon>
        <taxon>Pucciniales</taxon>
        <taxon>Sphaerophragmiaceae</taxon>
        <taxon>Austropuccinia</taxon>
    </lineage>
</organism>
<accession>A0A9Q3J9R4</accession>
<proteinExistence type="predicted"/>
<name>A0A9Q3J9R4_9BASI</name>
<protein>
    <submittedName>
        <fullName evidence="1">Uncharacterized protein</fullName>
    </submittedName>
</protein>
<dbReference type="Proteomes" id="UP000765509">
    <property type="component" value="Unassembled WGS sequence"/>
</dbReference>
<comment type="caution">
    <text evidence="1">The sequence shown here is derived from an EMBL/GenBank/DDBJ whole genome shotgun (WGS) entry which is preliminary data.</text>
</comment>
<dbReference type="EMBL" id="AVOT02066074">
    <property type="protein sequence ID" value="MBW0557972.1"/>
    <property type="molecule type" value="Genomic_DNA"/>
</dbReference>
<keyword evidence="2" id="KW-1185">Reference proteome</keyword>
<gene>
    <name evidence="1" type="ORF">O181_097687</name>
</gene>